<dbReference type="Pfam" id="PF02410">
    <property type="entry name" value="RsfS"/>
    <property type="match status" value="1"/>
</dbReference>
<dbReference type="PANTHER" id="PTHR21043">
    <property type="entry name" value="IOJAP SUPERFAMILY ORTHOLOG"/>
    <property type="match status" value="1"/>
</dbReference>
<protein>
    <submittedName>
        <fullName evidence="2">Ribosomal silencing factor RsfA</fullName>
    </submittedName>
</protein>
<dbReference type="GO" id="GO:0017148">
    <property type="term" value="P:negative regulation of translation"/>
    <property type="evidence" value="ECO:0007669"/>
    <property type="project" value="TreeGrafter"/>
</dbReference>
<dbReference type="SUPFAM" id="SSF81301">
    <property type="entry name" value="Nucleotidyltransferase"/>
    <property type="match status" value="1"/>
</dbReference>
<dbReference type="InterPro" id="IPR004394">
    <property type="entry name" value="Iojap/RsfS/C7orf30"/>
</dbReference>
<dbReference type="AlphaFoldDB" id="A0A3B0RBC1"/>
<dbReference type="Gene3D" id="3.30.460.10">
    <property type="entry name" value="Beta Polymerase, domain 2"/>
    <property type="match status" value="1"/>
</dbReference>
<dbReference type="GO" id="GO:0043023">
    <property type="term" value="F:ribosomal large subunit binding"/>
    <property type="evidence" value="ECO:0007669"/>
    <property type="project" value="TreeGrafter"/>
</dbReference>
<sequence>MNSQPKGATPEAIETATIAAQAIADKKGEDIVILDLSELLVVTDVFLIASGTSTRHVKSLIDDVEAALREDGRRPIRREGADFGEWVLLDYGDVVFHVFDRETRAYYELERLWADAPRIEFAAMSPASESE</sequence>
<dbReference type="HAMAP" id="MF_01477">
    <property type="entry name" value="Iojap_RsfS"/>
    <property type="match status" value="1"/>
</dbReference>
<proteinExistence type="inferred from homology"/>
<evidence type="ECO:0000313" key="2">
    <source>
        <dbReference type="EMBL" id="VAV90410.1"/>
    </source>
</evidence>
<dbReference type="GO" id="GO:0090071">
    <property type="term" value="P:negative regulation of ribosome biogenesis"/>
    <property type="evidence" value="ECO:0007669"/>
    <property type="project" value="TreeGrafter"/>
</dbReference>
<gene>
    <name evidence="2" type="ORF">MNBD_ACTINO01-220</name>
</gene>
<dbReference type="EMBL" id="UOEI01000037">
    <property type="protein sequence ID" value="VAV90410.1"/>
    <property type="molecule type" value="Genomic_DNA"/>
</dbReference>
<reference evidence="2" key="1">
    <citation type="submission" date="2018-06" db="EMBL/GenBank/DDBJ databases">
        <authorList>
            <person name="Zhirakovskaya E."/>
        </authorList>
    </citation>
    <scope>NUCLEOTIDE SEQUENCE</scope>
</reference>
<name>A0A3B0RBC1_9ZZZZ</name>
<dbReference type="NCBIfam" id="TIGR00090">
    <property type="entry name" value="rsfS_iojap_ybeB"/>
    <property type="match status" value="1"/>
</dbReference>
<comment type="similarity">
    <text evidence="1">Belongs to the Iojap/RsfS family.</text>
</comment>
<accession>A0A3B0RBC1</accession>
<organism evidence="2">
    <name type="scientific">hydrothermal vent metagenome</name>
    <dbReference type="NCBI Taxonomy" id="652676"/>
    <lineage>
        <taxon>unclassified sequences</taxon>
        <taxon>metagenomes</taxon>
        <taxon>ecological metagenomes</taxon>
    </lineage>
</organism>
<evidence type="ECO:0000256" key="1">
    <source>
        <dbReference type="ARBA" id="ARBA00010574"/>
    </source>
</evidence>
<dbReference type="InterPro" id="IPR043519">
    <property type="entry name" value="NT_sf"/>
</dbReference>
<dbReference type="PANTHER" id="PTHR21043:SF0">
    <property type="entry name" value="MITOCHONDRIAL ASSEMBLY OF RIBOSOMAL LARGE SUBUNIT PROTEIN 1"/>
    <property type="match status" value="1"/>
</dbReference>